<reference evidence="1 2" key="1">
    <citation type="submission" date="2013-03" db="EMBL/GenBank/DDBJ databases">
        <title>Salinisphaera hydrothermalis C41B8 Genome Sequencing.</title>
        <authorList>
            <person name="Li C."/>
            <person name="Lai Q."/>
            <person name="Shao Z."/>
        </authorList>
    </citation>
    <scope>NUCLEOTIDE SEQUENCE [LARGE SCALE GENOMIC DNA]</scope>
    <source>
        <strain evidence="1 2">C41B8</strain>
    </source>
</reference>
<evidence type="ECO:0000313" key="1">
    <source>
        <dbReference type="EMBL" id="KEZ77452.1"/>
    </source>
</evidence>
<gene>
    <name evidence="1" type="ORF">C41B8_09636</name>
</gene>
<dbReference type="Pfam" id="PF01904">
    <property type="entry name" value="DUF72"/>
    <property type="match status" value="1"/>
</dbReference>
<dbReference type="AlphaFoldDB" id="A0A084IL68"/>
<comment type="caution">
    <text evidence="1">The sequence shown here is derived from an EMBL/GenBank/DDBJ whole genome shotgun (WGS) entry which is preliminary data.</text>
</comment>
<organism evidence="1 2">
    <name type="scientific">Salinisphaera hydrothermalis (strain C41B8)</name>
    <dbReference type="NCBI Taxonomy" id="1304275"/>
    <lineage>
        <taxon>Bacteria</taxon>
        <taxon>Pseudomonadati</taxon>
        <taxon>Pseudomonadota</taxon>
        <taxon>Gammaproteobacteria</taxon>
        <taxon>Salinisphaerales</taxon>
        <taxon>Salinisphaeraceae</taxon>
        <taxon>Salinisphaera</taxon>
    </lineage>
</organism>
<dbReference type="EMBL" id="APNK01000012">
    <property type="protein sequence ID" value="KEZ77452.1"/>
    <property type="molecule type" value="Genomic_DNA"/>
</dbReference>
<dbReference type="PATRIC" id="fig|1304275.5.peg.1964"/>
<dbReference type="RefSeq" id="WP_037337182.1">
    <property type="nucleotide sequence ID" value="NZ_APNK01000012.1"/>
</dbReference>
<dbReference type="InterPro" id="IPR002763">
    <property type="entry name" value="DUF72"/>
</dbReference>
<dbReference type="Proteomes" id="UP000028302">
    <property type="component" value="Unassembled WGS sequence"/>
</dbReference>
<evidence type="ECO:0008006" key="3">
    <source>
        <dbReference type="Google" id="ProtNLM"/>
    </source>
</evidence>
<dbReference type="PANTHER" id="PTHR30348">
    <property type="entry name" value="UNCHARACTERIZED PROTEIN YECE"/>
    <property type="match status" value="1"/>
</dbReference>
<dbReference type="STRING" id="1304275.C41B8_09636"/>
<keyword evidence="2" id="KW-1185">Reference proteome</keyword>
<accession>A0A084IL68</accession>
<evidence type="ECO:0000313" key="2">
    <source>
        <dbReference type="Proteomes" id="UP000028302"/>
    </source>
</evidence>
<protein>
    <recommendedName>
        <fullName evidence="3">DUF72 domain-containing protein</fullName>
    </recommendedName>
</protein>
<proteinExistence type="predicted"/>
<name>A0A084IL68_SALHC</name>
<dbReference type="InterPro" id="IPR036520">
    <property type="entry name" value="UPF0759_sf"/>
</dbReference>
<dbReference type="SUPFAM" id="SSF117396">
    <property type="entry name" value="TM1631-like"/>
    <property type="match status" value="1"/>
</dbReference>
<dbReference type="eggNOG" id="COG1801">
    <property type="taxonomic scope" value="Bacteria"/>
</dbReference>
<sequence length="276" mass="30660">MSNNDPDKPGRIRCGIGGWTYKPWRGTFYPNDLPQKQELAHAARRLRTIEVNGTFYRTQKPATFARWAAETPADFVFSLKAPRYVVGRRDLAAAGDGMTRFLESGITELGDRLGPILWQLPAGKTFEPDEWGAFLEQLPAAQDGLALRHAVELRHASFVCDEAVRLCRAAGVAIVYADSDDYPAIADPTADFVYARLQRGDTSIETGYSAAALDAWSQRATTWAQGGLPDDLPCVDREFSHDTTPRDVFVYFIREGKPRAPQAALALQQRVERIEG</sequence>
<dbReference type="PANTHER" id="PTHR30348:SF4">
    <property type="entry name" value="DUF72 DOMAIN-CONTAINING PROTEIN"/>
    <property type="match status" value="1"/>
</dbReference>
<dbReference type="Gene3D" id="3.20.20.410">
    <property type="entry name" value="Protein of unknown function UPF0759"/>
    <property type="match status" value="1"/>
</dbReference>
<dbReference type="OrthoDB" id="9780310at2"/>